<sequence length="544" mass="62525">MKPAAAETTLILLDHHPLLHSPTMITFLDLPNEIQLIIGEHLPFKAIYSCIRVCRSFYSTFIPRLWSDLHIAHHTYDNVPVTSIRANAHHVETINYPSILTGDYYTIFYPRLQTIKTNTYFMDKNDPDFLLVTPLQKIEFARFHPTVRKLVYNHNDILPKEFWEVIGTEWTQLEDLEFEGVVEADAVDAFWRVCDQVQRLYLENVIFPESVLVPPTLSFRQLLSLAIEKHGESIPRQTWPRQLLEQVKTAEGLRRIKWDMVDPPFPAQMVQEALAEGLWPALCELSLADPIFPDQSLAQVLRILKPQSLKGLELRYGSAGPLTYKSLQEQHFDHLQELRIGGCSGVTSAMVQEVLMECSHLVDFDAPFVFVRDIVKAPKPWSCLKLERLWVCIVKQDGDEIEWNGQVMRQISQLRRLQTLSVDSIAANLLMDNEPLSSALQNARALDLRLLATSQSISTDNCSSNGVETGGGSSDLRCWASLVQLKLFWFDRDYQTLGMEEALWMMEHWRNMWCLEGTFNGAAEGDDTERLRWLFKEKGITYCK</sequence>
<dbReference type="InterPro" id="IPR032675">
    <property type="entry name" value="LRR_dom_sf"/>
</dbReference>
<keyword evidence="3" id="KW-1185">Reference proteome</keyword>
<dbReference type="SUPFAM" id="SSF52047">
    <property type="entry name" value="RNI-like"/>
    <property type="match status" value="1"/>
</dbReference>
<name>A0A197K7Q4_9FUNG</name>
<dbReference type="SUPFAM" id="SSF81383">
    <property type="entry name" value="F-box domain"/>
    <property type="match status" value="1"/>
</dbReference>
<accession>A0A197K7Q4</accession>
<reference evidence="2 3" key="1">
    <citation type="submission" date="2016-05" db="EMBL/GenBank/DDBJ databases">
        <title>Genome sequencing reveals origins of a unique bacterial endosymbiosis in the earliest lineages of terrestrial Fungi.</title>
        <authorList>
            <consortium name="DOE Joint Genome Institute"/>
            <person name="Uehling J."/>
            <person name="Gryganskyi A."/>
            <person name="Hameed K."/>
            <person name="Tschaplinski T."/>
            <person name="Misztal P."/>
            <person name="Wu S."/>
            <person name="Desiro A."/>
            <person name="Vande Pol N."/>
            <person name="Du Z.-Y."/>
            <person name="Zienkiewicz A."/>
            <person name="Zienkiewicz K."/>
            <person name="Morin E."/>
            <person name="Tisserant E."/>
            <person name="Splivallo R."/>
            <person name="Hainaut M."/>
            <person name="Henrissat B."/>
            <person name="Ohm R."/>
            <person name="Kuo A."/>
            <person name="Yan J."/>
            <person name="Lipzen A."/>
            <person name="Nolan M."/>
            <person name="Labutti K."/>
            <person name="Barry K."/>
            <person name="Goldstein A."/>
            <person name="Labbe J."/>
            <person name="Schadt C."/>
            <person name="Tuskan G."/>
            <person name="Grigoriev I."/>
            <person name="Martin F."/>
            <person name="Vilgalys R."/>
            <person name="Bonito G."/>
        </authorList>
    </citation>
    <scope>NUCLEOTIDE SEQUENCE [LARGE SCALE GENOMIC DNA]</scope>
    <source>
        <strain evidence="2 3">AG-77</strain>
    </source>
</reference>
<dbReference type="EMBL" id="KV442025">
    <property type="protein sequence ID" value="OAQ32459.1"/>
    <property type="molecule type" value="Genomic_DNA"/>
</dbReference>
<organism evidence="2 3">
    <name type="scientific">Linnemannia elongata AG-77</name>
    <dbReference type="NCBI Taxonomy" id="1314771"/>
    <lineage>
        <taxon>Eukaryota</taxon>
        <taxon>Fungi</taxon>
        <taxon>Fungi incertae sedis</taxon>
        <taxon>Mucoromycota</taxon>
        <taxon>Mortierellomycotina</taxon>
        <taxon>Mortierellomycetes</taxon>
        <taxon>Mortierellales</taxon>
        <taxon>Mortierellaceae</taxon>
        <taxon>Linnemannia</taxon>
    </lineage>
</organism>
<dbReference type="AlphaFoldDB" id="A0A197K7Q4"/>
<dbReference type="InterPro" id="IPR036047">
    <property type="entry name" value="F-box-like_dom_sf"/>
</dbReference>
<feature type="domain" description="F-box" evidence="1">
    <location>
        <begin position="24"/>
        <end position="69"/>
    </location>
</feature>
<gene>
    <name evidence="2" type="ORF">K457DRAFT_16465</name>
</gene>
<evidence type="ECO:0000259" key="1">
    <source>
        <dbReference type="PROSITE" id="PS50181"/>
    </source>
</evidence>
<dbReference type="OrthoDB" id="2354556at2759"/>
<dbReference type="Gene3D" id="3.80.10.10">
    <property type="entry name" value="Ribonuclease Inhibitor"/>
    <property type="match status" value="1"/>
</dbReference>
<protein>
    <recommendedName>
        <fullName evidence="1">F-box domain-containing protein</fullName>
    </recommendedName>
</protein>
<evidence type="ECO:0000313" key="2">
    <source>
        <dbReference type="EMBL" id="OAQ32459.1"/>
    </source>
</evidence>
<dbReference type="Pfam" id="PF12937">
    <property type="entry name" value="F-box-like"/>
    <property type="match status" value="1"/>
</dbReference>
<evidence type="ECO:0000313" key="3">
    <source>
        <dbReference type="Proteomes" id="UP000078512"/>
    </source>
</evidence>
<dbReference type="Proteomes" id="UP000078512">
    <property type="component" value="Unassembled WGS sequence"/>
</dbReference>
<dbReference type="InterPro" id="IPR001810">
    <property type="entry name" value="F-box_dom"/>
</dbReference>
<proteinExistence type="predicted"/>
<dbReference type="PROSITE" id="PS50181">
    <property type="entry name" value="FBOX"/>
    <property type="match status" value="1"/>
</dbReference>